<dbReference type="OrthoDB" id="5342093at2759"/>
<feature type="transmembrane region" description="Helical" evidence="2">
    <location>
        <begin position="276"/>
        <end position="298"/>
    </location>
</feature>
<sequence>MEGYSKLASLMGNDQTDGHFLIFQKFESLSAQNLLYLQAEIINLKESLDKIAEIDAKSDNPERQLFTQDWEALSTSADSIQWEKWIEIRGRLKVYYKAIAQHRMITSLPAPNANDHKFLQQWLERPTLGNCSFIGADCDVYNQPAGLGTLAQRGGEADAMTRLLINLFPTIYHRGIVDPLHRICGKWIKKPEGYRNRRSSQPESMSEVVHESIKDPPLDSAIELESRPPQDQSPTPTTSADSLSTLRPSSERSSENSSFDLEANIFLYRDTYFHRIANILGTLVSSLIPIAAIIILSFVRNMTARLGIVCAFTAVFSICLGLVTEAKRFENFAATAAFASVQVVFVGSTNWNMG</sequence>
<accession>A0A9P6VM98</accession>
<gene>
    <name evidence="4" type="ORF">D0Z07_2935</name>
</gene>
<feature type="domain" description="DUF6594" evidence="3">
    <location>
        <begin position="4"/>
        <end position="343"/>
    </location>
</feature>
<keyword evidence="5" id="KW-1185">Reference proteome</keyword>
<evidence type="ECO:0000313" key="5">
    <source>
        <dbReference type="Proteomes" id="UP000785200"/>
    </source>
</evidence>
<feature type="region of interest" description="Disordered" evidence="1">
    <location>
        <begin position="221"/>
        <end position="255"/>
    </location>
</feature>
<dbReference type="PANTHER" id="PTHR34502">
    <property type="entry name" value="DUF6594 DOMAIN-CONTAINING PROTEIN-RELATED"/>
    <property type="match status" value="1"/>
</dbReference>
<name>A0A9P6VM98_9HELO</name>
<dbReference type="Pfam" id="PF20237">
    <property type="entry name" value="DUF6594"/>
    <property type="match status" value="1"/>
</dbReference>
<keyword evidence="2" id="KW-1133">Transmembrane helix</keyword>
<reference evidence="4" key="1">
    <citation type="submission" date="2019-07" db="EMBL/GenBank/DDBJ databases">
        <title>Hyphodiscus hymeniophilus genome sequencing and assembly.</title>
        <authorList>
            <person name="Kramer G."/>
            <person name="Nodwell J."/>
        </authorList>
    </citation>
    <scope>NUCLEOTIDE SEQUENCE</scope>
    <source>
        <strain evidence="4">ATCC 34498</strain>
    </source>
</reference>
<proteinExistence type="predicted"/>
<dbReference type="PANTHER" id="PTHR34502:SF5">
    <property type="entry name" value="DUF6594 DOMAIN-CONTAINING PROTEIN"/>
    <property type="match status" value="1"/>
</dbReference>
<evidence type="ECO:0000313" key="4">
    <source>
        <dbReference type="EMBL" id="KAG0650167.1"/>
    </source>
</evidence>
<dbReference type="AlphaFoldDB" id="A0A9P6VM98"/>
<dbReference type="Proteomes" id="UP000785200">
    <property type="component" value="Unassembled WGS sequence"/>
</dbReference>
<evidence type="ECO:0000256" key="2">
    <source>
        <dbReference type="SAM" id="Phobius"/>
    </source>
</evidence>
<feature type="compositionally biased region" description="Low complexity" evidence="1">
    <location>
        <begin position="229"/>
        <end position="239"/>
    </location>
</feature>
<dbReference type="InterPro" id="IPR046529">
    <property type="entry name" value="DUF6594"/>
</dbReference>
<protein>
    <recommendedName>
        <fullName evidence="3">DUF6594 domain-containing protein</fullName>
    </recommendedName>
</protein>
<keyword evidence="2" id="KW-0472">Membrane</keyword>
<keyword evidence="2" id="KW-0812">Transmembrane</keyword>
<comment type="caution">
    <text evidence="4">The sequence shown here is derived from an EMBL/GenBank/DDBJ whole genome shotgun (WGS) entry which is preliminary data.</text>
</comment>
<evidence type="ECO:0000256" key="1">
    <source>
        <dbReference type="SAM" id="MobiDB-lite"/>
    </source>
</evidence>
<organism evidence="4 5">
    <name type="scientific">Hyphodiscus hymeniophilus</name>
    <dbReference type="NCBI Taxonomy" id="353542"/>
    <lineage>
        <taxon>Eukaryota</taxon>
        <taxon>Fungi</taxon>
        <taxon>Dikarya</taxon>
        <taxon>Ascomycota</taxon>
        <taxon>Pezizomycotina</taxon>
        <taxon>Leotiomycetes</taxon>
        <taxon>Helotiales</taxon>
        <taxon>Hyphodiscaceae</taxon>
        <taxon>Hyphodiscus</taxon>
    </lineage>
</organism>
<evidence type="ECO:0000259" key="3">
    <source>
        <dbReference type="Pfam" id="PF20237"/>
    </source>
</evidence>
<dbReference type="EMBL" id="VNKQ01000006">
    <property type="protein sequence ID" value="KAG0650167.1"/>
    <property type="molecule type" value="Genomic_DNA"/>
</dbReference>
<feature type="transmembrane region" description="Helical" evidence="2">
    <location>
        <begin position="304"/>
        <end position="324"/>
    </location>
</feature>